<evidence type="ECO:0000313" key="7">
    <source>
        <dbReference type="EMBL" id="SUU85370.1"/>
    </source>
</evidence>
<dbReference type="AlphaFoldDB" id="A0A380W8S1"/>
<evidence type="ECO:0000256" key="1">
    <source>
        <dbReference type="ARBA" id="ARBA00005384"/>
    </source>
</evidence>
<dbReference type="PANTHER" id="PTHR46577">
    <property type="entry name" value="HTH-TYPE TRANSCRIPTIONAL REGULATORY PROTEIN GABR"/>
    <property type="match status" value="1"/>
</dbReference>
<dbReference type="RefSeq" id="WP_002716195.1">
    <property type="nucleotide sequence ID" value="NZ_UFSI01000001.1"/>
</dbReference>
<evidence type="ECO:0000256" key="5">
    <source>
        <dbReference type="ARBA" id="ARBA00023163"/>
    </source>
</evidence>
<dbReference type="SMART" id="SM00345">
    <property type="entry name" value="HTH_GNTR"/>
    <property type="match status" value="1"/>
</dbReference>
<keyword evidence="5" id="KW-0804">Transcription</keyword>
<dbReference type="Pfam" id="PF00155">
    <property type="entry name" value="Aminotran_1_2"/>
    <property type="match status" value="1"/>
</dbReference>
<dbReference type="InterPro" id="IPR015422">
    <property type="entry name" value="PyrdxlP-dep_Trfase_small"/>
</dbReference>
<keyword evidence="4" id="KW-0238">DNA-binding</keyword>
<organism evidence="7 8">
    <name type="scientific">Afipia felis</name>
    <name type="common">Cat scratch disease bacillus</name>
    <dbReference type="NCBI Taxonomy" id="1035"/>
    <lineage>
        <taxon>Bacteria</taxon>
        <taxon>Pseudomonadati</taxon>
        <taxon>Pseudomonadota</taxon>
        <taxon>Alphaproteobacteria</taxon>
        <taxon>Hyphomicrobiales</taxon>
        <taxon>Nitrobacteraceae</taxon>
        <taxon>Afipia</taxon>
    </lineage>
</organism>
<dbReference type="InterPro" id="IPR036390">
    <property type="entry name" value="WH_DNA-bd_sf"/>
</dbReference>
<feature type="domain" description="HTH gntR-type" evidence="6">
    <location>
        <begin position="6"/>
        <end position="74"/>
    </location>
</feature>
<evidence type="ECO:0000256" key="4">
    <source>
        <dbReference type="ARBA" id="ARBA00023125"/>
    </source>
</evidence>
<dbReference type="GO" id="GO:0030170">
    <property type="term" value="F:pyridoxal phosphate binding"/>
    <property type="evidence" value="ECO:0007669"/>
    <property type="project" value="InterPro"/>
</dbReference>
<reference evidence="7 8" key="1">
    <citation type="submission" date="2018-06" db="EMBL/GenBank/DDBJ databases">
        <authorList>
            <consortium name="Pathogen Informatics"/>
            <person name="Doyle S."/>
        </authorList>
    </citation>
    <scope>NUCLEOTIDE SEQUENCE [LARGE SCALE GENOMIC DNA]</scope>
    <source>
        <strain evidence="7 8">NCTC12722</strain>
    </source>
</reference>
<sequence length="466" mass="50469">MGSTEITRTESLMNAVRSRIANRALSPGDRLPSVRRFAETMGVSPSTVVEAYDRLEAEGVIRARRGSGFYVTGADLPPMALAEMGPSRERDVDPFWVSRQSLDAAPSVLKPGCGWLPADWMPNAALRKGLRALGRADDTLLSDYGSTRGSLALRRLLLGRFADEGISATADQILLTSSGTQATDLICRLLLRPGDTVLVDDPCYFNFQALLRAHQVRIVGIPFTPTGPDTAAFEQALVSDSPRLYITNSALHNPTGGSLSPQTAHRIVSAAAIHGLTIVEDDIFADFEPTLSPRLATLDGLNRVIRIGSFSKTLSAAARCGYIAARTDWIENLVDLQLAINFGGPSPVATELIAGVLAGGSYRKHMDEVRQRLTRARKDAANRLAALGIVPWIKPRGGYYLWCRLPDGHDSTALARRCMEDGVVLAPGNVFSVSQSARSFIRFNVAHLGDRQIFSSLRTAMKEAAR</sequence>
<dbReference type="GO" id="GO:0003677">
    <property type="term" value="F:DNA binding"/>
    <property type="evidence" value="ECO:0007669"/>
    <property type="project" value="UniProtKB-KW"/>
</dbReference>
<dbReference type="Gene3D" id="3.40.640.10">
    <property type="entry name" value="Type I PLP-dependent aspartate aminotransferase-like (Major domain)"/>
    <property type="match status" value="1"/>
</dbReference>
<dbReference type="InterPro" id="IPR051446">
    <property type="entry name" value="HTH_trans_reg/aminotransferase"/>
</dbReference>
<accession>A0A380W8S1</accession>
<dbReference type="InterPro" id="IPR004839">
    <property type="entry name" value="Aminotransferase_I/II_large"/>
</dbReference>
<dbReference type="PROSITE" id="PS50949">
    <property type="entry name" value="HTH_GNTR"/>
    <property type="match status" value="1"/>
</dbReference>
<dbReference type="InterPro" id="IPR015421">
    <property type="entry name" value="PyrdxlP-dep_Trfase_major"/>
</dbReference>
<dbReference type="CDD" id="cd00609">
    <property type="entry name" value="AAT_like"/>
    <property type="match status" value="1"/>
</dbReference>
<dbReference type="Proteomes" id="UP000254343">
    <property type="component" value="Unassembled WGS sequence"/>
</dbReference>
<evidence type="ECO:0000256" key="3">
    <source>
        <dbReference type="ARBA" id="ARBA00023015"/>
    </source>
</evidence>
<dbReference type="PANTHER" id="PTHR46577:SF2">
    <property type="entry name" value="TRANSCRIPTIONAL REGULATORY PROTEIN"/>
    <property type="match status" value="1"/>
</dbReference>
<dbReference type="Gene3D" id="1.10.10.10">
    <property type="entry name" value="Winged helix-like DNA-binding domain superfamily/Winged helix DNA-binding domain"/>
    <property type="match status" value="1"/>
</dbReference>
<dbReference type="SUPFAM" id="SSF46785">
    <property type="entry name" value="Winged helix' DNA-binding domain"/>
    <property type="match status" value="1"/>
</dbReference>
<dbReference type="InterPro" id="IPR036388">
    <property type="entry name" value="WH-like_DNA-bd_sf"/>
</dbReference>
<dbReference type="CDD" id="cd07377">
    <property type="entry name" value="WHTH_GntR"/>
    <property type="match status" value="1"/>
</dbReference>
<dbReference type="Pfam" id="PF00392">
    <property type="entry name" value="GntR"/>
    <property type="match status" value="1"/>
</dbReference>
<gene>
    <name evidence="7" type="primary">norG</name>
    <name evidence="7" type="ORF">NCTC12722_02582</name>
</gene>
<proteinExistence type="inferred from homology"/>
<dbReference type="InterPro" id="IPR015424">
    <property type="entry name" value="PyrdxlP-dep_Trfase"/>
</dbReference>
<dbReference type="Gene3D" id="3.90.1150.10">
    <property type="entry name" value="Aspartate Aminotransferase, domain 1"/>
    <property type="match status" value="1"/>
</dbReference>
<dbReference type="SUPFAM" id="SSF53383">
    <property type="entry name" value="PLP-dependent transferases"/>
    <property type="match status" value="1"/>
</dbReference>
<comment type="similarity">
    <text evidence="1">In the C-terminal section; belongs to the class-I pyridoxal-phosphate-dependent aminotransferase family.</text>
</comment>
<evidence type="ECO:0000259" key="6">
    <source>
        <dbReference type="PROSITE" id="PS50949"/>
    </source>
</evidence>
<evidence type="ECO:0000256" key="2">
    <source>
        <dbReference type="ARBA" id="ARBA00022898"/>
    </source>
</evidence>
<dbReference type="GO" id="GO:0003700">
    <property type="term" value="F:DNA-binding transcription factor activity"/>
    <property type="evidence" value="ECO:0007669"/>
    <property type="project" value="InterPro"/>
</dbReference>
<name>A0A380W8S1_AFIFE</name>
<dbReference type="InterPro" id="IPR000524">
    <property type="entry name" value="Tscrpt_reg_HTH_GntR"/>
</dbReference>
<keyword evidence="3" id="KW-0805">Transcription regulation</keyword>
<protein>
    <submittedName>
        <fullName evidence="7">HTH-type transcriptional regulator norG</fullName>
    </submittedName>
</protein>
<keyword evidence="2" id="KW-0663">Pyridoxal phosphate</keyword>
<dbReference type="EMBL" id="UIGB01000001">
    <property type="protein sequence ID" value="SUU85370.1"/>
    <property type="molecule type" value="Genomic_DNA"/>
</dbReference>
<evidence type="ECO:0000313" key="8">
    <source>
        <dbReference type="Proteomes" id="UP000254343"/>
    </source>
</evidence>